<organism evidence="1 2">
    <name type="scientific">Rhodopirellula islandica</name>
    <dbReference type="NCBI Taxonomy" id="595434"/>
    <lineage>
        <taxon>Bacteria</taxon>
        <taxon>Pseudomonadati</taxon>
        <taxon>Planctomycetota</taxon>
        <taxon>Planctomycetia</taxon>
        <taxon>Pirellulales</taxon>
        <taxon>Pirellulaceae</taxon>
        <taxon>Rhodopirellula</taxon>
    </lineage>
</organism>
<keyword evidence="2" id="KW-1185">Reference proteome</keyword>
<dbReference type="AlphaFoldDB" id="A0A0J1B483"/>
<evidence type="ECO:0000313" key="1">
    <source>
        <dbReference type="EMBL" id="KLU01665.1"/>
    </source>
</evidence>
<dbReference type="EMBL" id="LECT01000051">
    <property type="protein sequence ID" value="KLU01665.1"/>
    <property type="molecule type" value="Genomic_DNA"/>
</dbReference>
<proteinExistence type="predicted"/>
<gene>
    <name evidence="1" type="ORF">RISK_006295</name>
</gene>
<dbReference type="Proteomes" id="UP000036367">
    <property type="component" value="Unassembled WGS sequence"/>
</dbReference>
<evidence type="ECO:0000313" key="2">
    <source>
        <dbReference type="Proteomes" id="UP000036367"/>
    </source>
</evidence>
<accession>A0A0J1B483</accession>
<comment type="caution">
    <text evidence="1">The sequence shown here is derived from an EMBL/GenBank/DDBJ whole genome shotgun (WGS) entry which is preliminary data.</text>
</comment>
<protein>
    <submittedName>
        <fullName evidence="1">Uncharacterized protein</fullName>
    </submittedName>
</protein>
<reference evidence="1" key="1">
    <citation type="submission" date="2015-05" db="EMBL/GenBank/DDBJ databases">
        <title>Permanent draft genome of Rhodopirellula islandicus K833.</title>
        <authorList>
            <person name="Kizina J."/>
            <person name="Richter M."/>
            <person name="Glockner F.O."/>
            <person name="Harder J."/>
        </authorList>
    </citation>
    <scope>NUCLEOTIDE SEQUENCE [LARGE SCALE GENOMIC DNA]</scope>
    <source>
        <strain evidence="1">K833</strain>
    </source>
</reference>
<name>A0A0J1B483_RHOIS</name>
<dbReference type="PATRIC" id="fig|595434.4.peg.5984"/>
<sequence>MFNIARGIAPGAVKHGPILANDQIQLKTCGLMLAVGQPIALHLDPWGDAPGYDDEGRWPTIPIAKAQLQNSRFGL</sequence>